<dbReference type="EMBL" id="JAMBOL010000005">
    <property type="protein sequence ID" value="MCM3714101.1"/>
    <property type="molecule type" value="Genomic_DNA"/>
</dbReference>
<evidence type="ECO:0000259" key="3">
    <source>
        <dbReference type="Pfam" id="PF00188"/>
    </source>
</evidence>
<evidence type="ECO:0000313" key="4">
    <source>
        <dbReference type="EMBL" id="MCM3714101.1"/>
    </source>
</evidence>
<name>A0A9X2DNE2_9BACI</name>
<proteinExistence type="predicted"/>
<dbReference type="InterPro" id="IPR035940">
    <property type="entry name" value="CAP_sf"/>
</dbReference>
<reference evidence="4" key="1">
    <citation type="submission" date="2022-05" db="EMBL/GenBank/DDBJ databases">
        <title>Comparative Genomics of Spacecraft Associated Microbes.</title>
        <authorList>
            <person name="Tran M.T."/>
            <person name="Wright A."/>
            <person name="Seuylemezian A."/>
            <person name="Eisen J."/>
            <person name="Coil D."/>
        </authorList>
    </citation>
    <scope>NUCLEOTIDE SEQUENCE</scope>
    <source>
        <strain evidence="4">214.1.1</strain>
    </source>
</reference>
<evidence type="ECO:0000256" key="2">
    <source>
        <dbReference type="SAM" id="SignalP"/>
    </source>
</evidence>
<keyword evidence="5" id="KW-1185">Reference proteome</keyword>
<protein>
    <submittedName>
        <fullName evidence="4">CAP domain-containing protein</fullName>
    </submittedName>
</protein>
<feature type="chain" id="PRO_5040906360" evidence="2">
    <location>
        <begin position="23"/>
        <end position="106"/>
    </location>
</feature>
<evidence type="ECO:0000256" key="1">
    <source>
        <dbReference type="SAM" id="MobiDB-lite"/>
    </source>
</evidence>
<dbReference type="RefSeq" id="WP_251222888.1">
    <property type="nucleotide sequence ID" value="NZ_JAMBOL010000005.1"/>
</dbReference>
<gene>
    <name evidence="4" type="ORF">M3202_08380</name>
</gene>
<comment type="caution">
    <text evidence="4">The sequence shown here is derived from an EMBL/GenBank/DDBJ whole genome shotgun (WGS) entry which is preliminary data.</text>
</comment>
<feature type="region of interest" description="Disordered" evidence="1">
    <location>
        <begin position="83"/>
        <end position="106"/>
    </location>
</feature>
<evidence type="ECO:0000313" key="5">
    <source>
        <dbReference type="Proteomes" id="UP001139179"/>
    </source>
</evidence>
<organism evidence="4 5">
    <name type="scientific">Halalkalibacter oceani</name>
    <dbReference type="NCBI Taxonomy" id="1653776"/>
    <lineage>
        <taxon>Bacteria</taxon>
        <taxon>Bacillati</taxon>
        <taxon>Bacillota</taxon>
        <taxon>Bacilli</taxon>
        <taxon>Bacillales</taxon>
        <taxon>Bacillaceae</taxon>
        <taxon>Halalkalibacter</taxon>
    </lineage>
</organism>
<feature type="domain" description="SCP" evidence="3">
    <location>
        <begin position="46"/>
        <end position="103"/>
    </location>
</feature>
<feature type="signal peptide" evidence="2">
    <location>
        <begin position="1"/>
        <end position="22"/>
    </location>
</feature>
<accession>A0A9X2DNE2</accession>
<dbReference type="SUPFAM" id="SSF55797">
    <property type="entry name" value="PR-1-like"/>
    <property type="match status" value="1"/>
</dbReference>
<dbReference type="AlphaFoldDB" id="A0A9X2DNE2"/>
<keyword evidence="2" id="KW-0732">Signal</keyword>
<dbReference type="Gene3D" id="3.40.33.10">
    <property type="entry name" value="CAP"/>
    <property type="match status" value="1"/>
</dbReference>
<dbReference type="InterPro" id="IPR014044">
    <property type="entry name" value="CAP_dom"/>
</dbReference>
<dbReference type="Pfam" id="PF00188">
    <property type="entry name" value="CAP"/>
    <property type="match status" value="1"/>
</dbReference>
<feature type="compositionally biased region" description="Polar residues" evidence="1">
    <location>
        <begin position="95"/>
        <end position="106"/>
    </location>
</feature>
<dbReference type="Proteomes" id="UP001139179">
    <property type="component" value="Unassembled WGS sequence"/>
</dbReference>
<sequence length="106" mass="11476">MKNRTIATALVTLALSFGVADQALNVQPSKVEASEFTFTQQQQEALDHLNGIRANMGLDPVELDPYLNKAAQNHADYLSVNGNPFSLESHRQDPSKTGFTGVTASD</sequence>